<dbReference type="EMBL" id="BARW01029928">
    <property type="protein sequence ID" value="GAJ14587.1"/>
    <property type="molecule type" value="Genomic_DNA"/>
</dbReference>
<name>X1VBT8_9ZZZZ</name>
<accession>X1VBT8</accession>
<dbReference type="AlphaFoldDB" id="X1VBT8"/>
<protein>
    <submittedName>
        <fullName evidence="1">Uncharacterized protein</fullName>
    </submittedName>
</protein>
<sequence length="75" mass="8712">PLFSLTTGKYLKEEPENPGAIEFEEGWFFGIEAKLPEWPRGTELGEMFSKLRPQILFHQGGWFFGLSYAFRNENP</sequence>
<feature type="non-terminal residue" evidence="1">
    <location>
        <position position="1"/>
    </location>
</feature>
<reference evidence="1" key="1">
    <citation type="journal article" date="2014" name="Front. Microbiol.">
        <title>High frequency of phylogenetically diverse reductive dehalogenase-homologous genes in deep subseafloor sedimentary metagenomes.</title>
        <authorList>
            <person name="Kawai M."/>
            <person name="Futagami T."/>
            <person name="Toyoda A."/>
            <person name="Takaki Y."/>
            <person name="Nishi S."/>
            <person name="Hori S."/>
            <person name="Arai W."/>
            <person name="Tsubouchi T."/>
            <person name="Morono Y."/>
            <person name="Uchiyama I."/>
            <person name="Ito T."/>
            <person name="Fujiyama A."/>
            <person name="Inagaki F."/>
            <person name="Takami H."/>
        </authorList>
    </citation>
    <scope>NUCLEOTIDE SEQUENCE</scope>
    <source>
        <strain evidence="1">Expedition CK06-06</strain>
    </source>
</reference>
<comment type="caution">
    <text evidence="1">The sequence shown here is derived from an EMBL/GenBank/DDBJ whole genome shotgun (WGS) entry which is preliminary data.</text>
</comment>
<gene>
    <name evidence="1" type="ORF">S12H4_47976</name>
</gene>
<evidence type="ECO:0000313" key="1">
    <source>
        <dbReference type="EMBL" id="GAJ14587.1"/>
    </source>
</evidence>
<proteinExistence type="predicted"/>
<organism evidence="1">
    <name type="scientific">marine sediment metagenome</name>
    <dbReference type="NCBI Taxonomy" id="412755"/>
    <lineage>
        <taxon>unclassified sequences</taxon>
        <taxon>metagenomes</taxon>
        <taxon>ecological metagenomes</taxon>
    </lineage>
</organism>